<dbReference type="Pfam" id="PF08447">
    <property type="entry name" value="PAS_3"/>
    <property type="match status" value="1"/>
</dbReference>
<dbReference type="InterPro" id="IPR052162">
    <property type="entry name" value="Sensor_kinase/Photoreceptor"/>
</dbReference>
<dbReference type="PROSITE" id="PS50109">
    <property type="entry name" value="HIS_KIN"/>
    <property type="match status" value="1"/>
</dbReference>
<dbReference type="Gene3D" id="3.30.450.20">
    <property type="entry name" value="PAS domain"/>
    <property type="match status" value="3"/>
</dbReference>
<feature type="domain" description="Histidine kinase" evidence="6">
    <location>
        <begin position="536"/>
        <end position="634"/>
    </location>
</feature>
<protein>
    <recommendedName>
        <fullName evidence="2">histidine kinase</fullName>
        <ecNumber evidence="2">2.7.13.3</ecNumber>
    </recommendedName>
</protein>
<evidence type="ECO:0000313" key="10">
    <source>
        <dbReference type="Proteomes" id="UP001143747"/>
    </source>
</evidence>
<dbReference type="InterPro" id="IPR013655">
    <property type="entry name" value="PAS_fold_3"/>
</dbReference>
<dbReference type="NCBIfam" id="TIGR00229">
    <property type="entry name" value="sensory_box"/>
    <property type="match status" value="2"/>
</dbReference>
<evidence type="ECO:0000313" key="9">
    <source>
        <dbReference type="EMBL" id="MDE4907123.1"/>
    </source>
</evidence>
<dbReference type="InterPro" id="IPR000014">
    <property type="entry name" value="PAS"/>
</dbReference>
<dbReference type="Gene3D" id="2.10.70.100">
    <property type="match status" value="1"/>
</dbReference>
<dbReference type="RefSeq" id="WP_274923788.1">
    <property type="nucleotide sequence ID" value="NZ_JAKELO010000002.1"/>
</dbReference>
<dbReference type="PANTHER" id="PTHR43304:SF1">
    <property type="entry name" value="PAC DOMAIN-CONTAINING PROTEIN"/>
    <property type="match status" value="1"/>
</dbReference>
<dbReference type="CDD" id="cd00130">
    <property type="entry name" value="PAS"/>
    <property type="match status" value="2"/>
</dbReference>
<evidence type="ECO:0000259" key="6">
    <source>
        <dbReference type="PROSITE" id="PS50109"/>
    </source>
</evidence>
<dbReference type="Pfam" id="PF13188">
    <property type="entry name" value="PAS_8"/>
    <property type="match status" value="1"/>
</dbReference>
<feature type="domain" description="PAC" evidence="8">
    <location>
        <begin position="375"/>
        <end position="427"/>
    </location>
</feature>
<dbReference type="SUPFAM" id="SSF55785">
    <property type="entry name" value="PYP-like sensor domain (PAS domain)"/>
    <property type="match status" value="3"/>
</dbReference>
<dbReference type="Pfam" id="PF02518">
    <property type="entry name" value="HATPase_c"/>
    <property type="match status" value="1"/>
</dbReference>
<keyword evidence="3" id="KW-0597">Phosphoprotein</keyword>
<dbReference type="PANTHER" id="PTHR43304">
    <property type="entry name" value="PHYTOCHROME-LIKE PROTEIN CPH1"/>
    <property type="match status" value="1"/>
</dbReference>
<dbReference type="GO" id="GO:0004673">
    <property type="term" value="F:protein histidine kinase activity"/>
    <property type="evidence" value="ECO:0007669"/>
    <property type="project" value="UniProtKB-EC"/>
</dbReference>
<name>A0A9Q4PXI3_9EURY</name>
<dbReference type="Pfam" id="PF00989">
    <property type="entry name" value="PAS"/>
    <property type="match status" value="1"/>
</dbReference>
<organism evidence="9 10">
    <name type="scientific">Methanogenium marinum</name>
    <dbReference type="NCBI Taxonomy" id="348610"/>
    <lineage>
        <taxon>Archaea</taxon>
        <taxon>Methanobacteriati</taxon>
        <taxon>Methanobacteriota</taxon>
        <taxon>Stenosarchaea group</taxon>
        <taxon>Methanomicrobia</taxon>
        <taxon>Methanomicrobiales</taxon>
        <taxon>Methanomicrobiaceae</taxon>
        <taxon>Methanogenium</taxon>
    </lineage>
</organism>
<comment type="catalytic activity">
    <reaction evidence="1">
        <text>ATP + protein L-histidine = ADP + protein N-phospho-L-histidine.</text>
        <dbReference type="EC" id="2.7.13.3"/>
    </reaction>
</comment>
<dbReference type="EC" id="2.7.13.3" evidence="2"/>
<keyword evidence="10" id="KW-1185">Reference proteome</keyword>
<dbReference type="AlphaFoldDB" id="A0A9Q4PXI3"/>
<keyword evidence="4" id="KW-0808">Transferase</keyword>
<dbReference type="SMART" id="SM00387">
    <property type="entry name" value="HATPase_c"/>
    <property type="match status" value="1"/>
</dbReference>
<dbReference type="InterPro" id="IPR000700">
    <property type="entry name" value="PAS-assoc_C"/>
</dbReference>
<dbReference type="InterPro" id="IPR036890">
    <property type="entry name" value="HATPase_C_sf"/>
</dbReference>
<feature type="domain" description="PAS" evidence="7">
    <location>
        <begin position="20"/>
        <end position="91"/>
    </location>
</feature>
<dbReference type="Proteomes" id="UP001143747">
    <property type="component" value="Unassembled WGS sequence"/>
</dbReference>
<dbReference type="InterPro" id="IPR001610">
    <property type="entry name" value="PAC"/>
</dbReference>
<dbReference type="SMART" id="SM00091">
    <property type="entry name" value="PAS"/>
    <property type="match status" value="2"/>
</dbReference>
<evidence type="ECO:0000256" key="3">
    <source>
        <dbReference type="ARBA" id="ARBA00022553"/>
    </source>
</evidence>
<proteinExistence type="predicted"/>
<keyword evidence="5" id="KW-0418">Kinase</keyword>
<dbReference type="InterPro" id="IPR013767">
    <property type="entry name" value="PAS_fold"/>
</dbReference>
<gene>
    <name evidence="9" type="ORF">L0665_00580</name>
</gene>
<feature type="domain" description="PAC" evidence="8">
    <location>
        <begin position="109"/>
        <end position="162"/>
    </location>
</feature>
<comment type="caution">
    <text evidence="9">The sequence shown here is derived from an EMBL/GenBank/DDBJ whole genome shotgun (WGS) entry which is preliminary data.</text>
</comment>
<evidence type="ECO:0000256" key="5">
    <source>
        <dbReference type="ARBA" id="ARBA00022777"/>
    </source>
</evidence>
<dbReference type="SMART" id="SM00086">
    <property type="entry name" value="PAC"/>
    <property type="match status" value="2"/>
</dbReference>
<reference evidence="9" key="1">
    <citation type="submission" date="2022-01" db="EMBL/GenBank/DDBJ databases">
        <title>Draft genome of Methanogenium marinum DSM 15558.</title>
        <authorList>
            <person name="Chen S.-C."/>
            <person name="You Y.-T."/>
        </authorList>
    </citation>
    <scope>NUCLEOTIDE SEQUENCE</scope>
    <source>
        <strain evidence="9">DSM 15558</strain>
    </source>
</reference>
<dbReference type="SUPFAM" id="SSF55874">
    <property type="entry name" value="ATPase domain of HSP90 chaperone/DNA topoisomerase II/histidine kinase"/>
    <property type="match status" value="1"/>
</dbReference>
<dbReference type="PROSITE" id="PS50113">
    <property type="entry name" value="PAC"/>
    <property type="match status" value="2"/>
</dbReference>
<dbReference type="Gene3D" id="3.30.565.10">
    <property type="entry name" value="Histidine kinase-like ATPase, C-terminal domain"/>
    <property type="match status" value="1"/>
</dbReference>
<evidence type="ECO:0000256" key="1">
    <source>
        <dbReference type="ARBA" id="ARBA00000085"/>
    </source>
</evidence>
<evidence type="ECO:0000256" key="2">
    <source>
        <dbReference type="ARBA" id="ARBA00012438"/>
    </source>
</evidence>
<evidence type="ECO:0000256" key="4">
    <source>
        <dbReference type="ARBA" id="ARBA00022679"/>
    </source>
</evidence>
<evidence type="ECO:0000259" key="7">
    <source>
        <dbReference type="PROSITE" id="PS50112"/>
    </source>
</evidence>
<dbReference type="InterPro" id="IPR005467">
    <property type="entry name" value="His_kinase_dom"/>
</dbReference>
<dbReference type="PROSITE" id="PS50112">
    <property type="entry name" value="PAS"/>
    <property type="match status" value="1"/>
</dbReference>
<dbReference type="GO" id="GO:0006355">
    <property type="term" value="P:regulation of DNA-templated transcription"/>
    <property type="evidence" value="ECO:0007669"/>
    <property type="project" value="InterPro"/>
</dbReference>
<dbReference type="InterPro" id="IPR003594">
    <property type="entry name" value="HATPase_dom"/>
</dbReference>
<accession>A0A9Q4PXI3</accession>
<evidence type="ECO:0000259" key="8">
    <source>
        <dbReference type="PROSITE" id="PS50113"/>
    </source>
</evidence>
<dbReference type="InterPro" id="IPR004358">
    <property type="entry name" value="Sig_transdc_His_kin-like_C"/>
</dbReference>
<dbReference type="EMBL" id="JAKELO010000002">
    <property type="protein sequence ID" value="MDE4907123.1"/>
    <property type="molecule type" value="Genomic_DNA"/>
</dbReference>
<dbReference type="PRINTS" id="PR00344">
    <property type="entry name" value="BCTRLSENSOR"/>
</dbReference>
<dbReference type="InterPro" id="IPR035965">
    <property type="entry name" value="PAS-like_dom_sf"/>
</dbReference>
<sequence>MGRQNQKDDTKDQGEISQKREIWMDAITHGSPIPQFAIDSDHLIIYWNKALEIYSGIKAEDVLGTNRHLNAFYPDKRPSMADLLVDGQEDKISELYTEKEREIPFIEGTYDRTRFFPGMGKSGVWLHLTVAAIRDDLGRTIGAVETLEDITELKKTEEKLRENEAYIRTILDNLPIGVAVNSVDPNVSFEYFNENFLKYYRTTKEALLTVDGFWNEVYEDPVFREELRQRVLGDSASGDPDKMHWKDIPITRFGEETTFISARNIPIPGKHLVISTVWDVTERKRAEDKLKTIQMKLTGAMDLANMANWEFDAATGMFTFDDWFYALYGTSVEREGGNHMSVEEYAQKFVHPDDQHLVAEDVKRAIGATSPGYISKLDHRIIRRDGEIRYVVVRLGIIQDKTGRTIKIHGATQDLTIRKKAQEALFIANKKLNMLSSITRHDILNLIMVVRGYLELSEDIEDKTVLKEYILKEKEAVDAIQHQIEFTGFYQDIGMMEPKWHNPSKIVDEISGSLNTEGIQLDNSLKGIEIFADPLIEKVFYNLVENTIRHGGHVTSISVSYTETETGIIITYRDNGVGIKDIARNKLFKKGYGKNTGLGLFLSREILSITDSTIQENGKPGEGVRFEITFPKGNYRFIEDND</sequence>